<name>A0ABN9Y7H6_9DINO</name>
<proteinExistence type="predicted"/>
<evidence type="ECO:0000313" key="1">
    <source>
        <dbReference type="EMBL" id="CAK0906585.1"/>
    </source>
</evidence>
<gene>
    <name evidence="1" type="ORF">PCOR1329_LOCUS81854</name>
</gene>
<dbReference type="Proteomes" id="UP001189429">
    <property type="component" value="Unassembled WGS sequence"/>
</dbReference>
<sequence>MELRLQARAAQSPPAGLQLLRADAQIAQCLQRRRADPTQIAATVQESATFAGLEVDTNTEGRRLRARCW</sequence>
<keyword evidence="2" id="KW-1185">Reference proteome</keyword>
<reference evidence="1" key="1">
    <citation type="submission" date="2023-10" db="EMBL/GenBank/DDBJ databases">
        <authorList>
            <person name="Chen Y."/>
            <person name="Shah S."/>
            <person name="Dougan E. K."/>
            <person name="Thang M."/>
            <person name="Chan C."/>
        </authorList>
    </citation>
    <scope>NUCLEOTIDE SEQUENCE [LARGE SCALE GENOMIC DNA]</scope>
</reference>
<dbReference type="EMBL" id="CAUYUJ010021715">
    <property type="protein sequence ID" value="CAK0906585.1"/>
    <property type="molecule type" value="Genomic_DNA"/>
</dbReference>
<evidence type="ECO:0000313" key="2">
    <source>
        <dbReference type="Proteomes" id="UP001189429"/>
    </source>
</evidence>
<accession>A0ABN9Y7H6</accession>
<comment type="caution">
    <text evidence="1">The sequence shown here is derived from an EMBL/GenBank/DDBJ whole genome shotgun (WGS) entry which is preliminary data.</text>
</comment>
<organism evidence="1 2">
    <name type="scientific">Prorocentrum cordatum</name>
    <dbReference type="NCBI Taxonomy" id="2364126"/>
    <lineage>
        <taxon>Eukaryota</taxon>
        <taxon>Sar</taxon>
        <taxon>Alveolata</taxon>
        <taxon>Dinophyceae</taxon>
        <taxon>Prorocentrales</taxon>
        <taxon>Prorocentraceae</taxon>
        <taxon>Prorocentrum</taxon>
    </lineage>
</organism>
<protein>
    <submittedName>
        <fullName evidence="1">Uncharacterized protein</fullName>
    </submittedName>
</protein>